<evidence type="ECO:0000313" key="2">
    <source>
        <dbReference type="EMBL" id="MEJ8476687.1"/>
    </source>
</evidence>
<sequence>MITARTLSLTLLTTALMLPLSSTHVFASQMSARIERQTADAFDRQQEQLTRFELETEPGERLAYARFLVDGLITSSSNPIRVPAPGSAADIYRDLLGVDDQRTRIKAAQELRSLLLRFGDDTNFEEIAQLEQLLQSETRPAAPETAPVALSEAETEQKLRREMADGSLDAALDLLVLLRRQGSEEAEVLRGQMLYLANIRLIDSDSSVIKLTRRYAETLDAEDHPETLAALLELAAGSGSDAVMSIVNAHREQLAAGDVANVRDIIWKLVASGSDRAMEVIALDLVDNPVFGFDREDALWAVSSLEELQNFRTNYLIAKLYYQGIHVKRDLPRAISAMERMLAQVSEAGEDRLAIADRFSRMNLSEALIAKYALPLYLDLRARGDARVITRIARIVTRADRAGYYASPDDFPLPVDVLISELETAYQDGSLTAGSLLAEIFRDGRLVPQQTVKARQVYEELLLQAAGDTAKTLLFQEQIAKIMREELGVFRNYSEYHRMVRGLVDGGSVWAKREYGKLLLKGAPRLEQDSEQGFALLIDALEEGYLSAGSNAAAYALETDDKAKLVKLAAAYDRFDPRTLTPEDTVFLARINYTLGDFKKALGLLEAPEMASVAQARFLLAKAAQATGQLSKEDASAEMRDIVLSFAGDDRVLLTFIDDLTRQDGLAFDFVEPVLARLAQIADTHQVDAIEQAFQLRQKWPQTQSLSFKKVVDWCRVFAERGRGGPLSRVARNVDVQAVGEDNYRYLIDTVEAVLSFMPTNGNLRMFVARQYVRGKYREKDAGKAKQLIREAAELGNESGLFEIANTFYYGQGVEPDRKRAMAIYRDLAFIGSNRSALSLARLYSKGPNSRVYEARAFAHFARAATSGSVTAMTELGRSYIAGAGSTQDVEKGLGWLERAAARGSTDAMVQLYYFYFVQNPSNNNPQAEQWLNALVEADVPDMIIRKAVSLRNHSKDEHREEIDRLLDRAEELGSQFARRLRNIYLQEDRAEDAT</sequence>
<organism evidence="2 3">
    <name type="scientific">Roseibium algae</name>
    <dbReference type="NCBI Taxonomy" id="3123038"/>
    <lineage>
        <taxon>Bacteria</taxon>
        <taxon>Pseudomonadati</taxon>
        <taxon>Pseudomonadota</taxon>
        <taxon>Alphaproteobacteria</taxon>
        <taxon>Hyphomicrobiales</taxon>
        <taxon>Stappiaceae</taxon>
        <taxon>Roseibium</taxon>
    </lineage>
</organism>
<name>A0ABU8TRC0_9HYPH</name>
<feature type="signal peptide" evidence="1">
    <location>
        <begin position="1"/>
        <end position="27"/>
    </location>
</feature>
<dbReference type="InterPro" id="IPR011990">
    <property type="entry name" value="TPR-like_helical_dom_sf"/>
</dbReference>
<dbReference type="InterPro" id="IPR006597">
    <property type="entry name" value="Sel1-like"/>
</dbReference>
<comment type="caution">
    <text evidence="2">The sequence shown here is derived from an EMBL/GenBank/DDBJ whole genome shotgun (WGS) entry which is preliminary data.</text>
</comment>
<dbReference type="EMBL" id="JBAKIA010000024">
    <property type="protein sequence ID" value="MEJ8476687.1"/>
    <property type="molecule type" value="Genomic_DNA"/>
</dbReference>
<reference evidence="2 3" key="1">
    <citation type="submission" date="2024-02" db="EMBL/GenBank/DDBJ databases">
        <title>Roseibium algae sp. nov., isolated from marine alga (Grateloupia sp.), showing potential in myo-inositol conversion.</title>
        <authorList>
            <person name="Wang Y."/>
        </authorList>
    </citation>
    <scope>NUCLEOTIDE SEQUENCE [LARGE SCALE GENOMIC DNA]</scope>
    <source>
        <strain evidence="2 3">H3510</strain>
    </source>
</reference>
<accession>A0ABU8TRC0</accession>
<gene>
    <name evidence="2" type="ORF">V6575_21610</name>
</gene>
<feature type="chain" id="PRO_5047456906" evidence="1">
    <location>
        <begin position="28"/>
        <end position="995"/>
    </location>
</feature>
<evidence type="ECO:0000313" key="3">
    <source>
        <dbReference type="Proteomes" id="UP001385499"/>
    </source>
</evidence>
<evidence type="ECO:0000256" key="1">
    <source>
        <dbReference type="SAM" id="SignalP"/>
    </source>
</evidence>
<dbReference type="Pfam" id="PF08238">
    <property type="entry name" value="Sel1"/>
    <property type="match status" value="6"/>
</dbReference>
<dbReference type="RefSeq" id="WP_340277398.1">
    <property type="nucleotide sequence ID" value="NZ_JBAKIA010000024.1"/>
</dbReference>
<keyword evidence="3" id="KW-1185">Reference proteome</keyword>
<dbReference type="SUPFAM" id="SSF81901">
    <property type="entry name" value="HCP-like"/>
    <property type="match status" value="2"/>
</dbReference>
<dbReference type="PANTHER" id="PTHR11102">
    <property type="entry name" value="SEL-1-LIKE PROTEIN"/>
    <property type="match status" value="1"/>
</dbReference>
<dbReference type="PANTHER" id="PTHR11102:SF160">
    <property type="entry name" value="ERAD-ASSOCIATED E3 UBIQUITIN-PROTEIN LIGASE COMPONENT HRD3"/>
    <property type="match status" value="1"/>
</dbReference>
<keyword evidence="1" id="KW-0732">Signal</keyword>
<dbReference type="SMART" id="SM00671">
    <property type="entry name" value="SEL1"/>
    <property type="match status" value="5"/>
</dbReference>
<dbReference type="Gene3D" id="1.25.40.10">
    <property type="entry name" value="Tetratricopeptide repeat domain"/>
    <property type="match status" value="3"/>
</dbReference>
<proteinExistence type="predicted"/>
<protein>
    <submittedName>
        <fullName evidence="2">Tetratricopeptide repeat protein</fullName>
    </submittedName>
</protein>
<dbReference type="Proteomes" id="UP001385499">
    <property type="component" value="Unassembled WGS sequence"/>
</dbReference>
<dbReference type="InterPro" id="IPR050767">
    <property type="entry name" value="Sel1_AlgK"/>
</dbReference>